<evidence type="ECO:0000256" key="4">
    <source>
        <dbReference type="ARBA" id="ARBA00022786"/>
    </source>
</evidence>
<keyword evidence="3" id="KW-0863">Zinc-finger</keyword>
<proteinExistence type="predicted"/>
<reference evidence="6" key="1">
    <citation type="submission" date="2023-07" db="EMBL/GenBank/DDBJ databases">
        <title>A chromosome-level genome assembly of Lolium multiflorum.</title>
        <authorList>
            <person name="Chen Y."/>
            <person name="Copetti D."/>
            <person name="Kolliker R."/>
            <person name="Studer B."/>
        </authorList>
    </citation>
    <scope>NUCLEOTIDE SEQUENCE</scope>
    <source>
        <strain evidence="6">02402/16</strain>
        <tissue evidence="6">Leaf</tissue>
    </source>
</reference>
<dbReference type="InterPro" id="IPR051628">
    <property type="entry name" value="LUBAC_E3_Ligases"/>
</dbReference>
<evidence type="ECO:0000256" key="3">
    <source>
        <dbReference type="ARBA" id="ARBA00022771"/>
    </source>
</evidence>
<evidence type="ECO:0000256" key="5">
    <source>
        <dbReference type="ARBA" id="ARBA00022833"/>
    </source>
</evidence>
<keyword evidence="5" id="KW-0862">Zinc</keyword>
<keyword evidence="7" id="KW-1185">Reference proteome</keyword>
<dbReference type="GO" id="GO:0008270">
    <property type="term" value="F:zinc ion binding"/>
    <property type="evidence" value="ECO:0007669"/>
    <property type="project" value="UniProtKB-KW"/>
</dbReference>
<comment type="pathway">
    <text evidence="1">Protein modification; protein ubiquitination.</text>
</comment>
<keyword evidence="2" id="KW-0479">Metal-binding</keyword>
<evidence type="ECO:0008006" key="8">
    <source>
        <dbReference type="Google" id="ProtNLM"/>
    </source>
</evidence>
<sequence length="201" mass="23422">MLTYSSKKRYQAFLDDVHTCMICLNQTKGKQCLTPEQKLQRRKASGRMTEKEVAQELLNIKELYKDVRLCPNCRIAIAKSEGCNKMVCGNCGQFFCFRCGKAIAGYDHFRNCRLFEARDTAEWEREMDQLQFGNQMRNMLKPLGAVVRCPRCREKTFKDDEKFVFCWACRASICTLCKQTVEDKRLKRGHWGSPDCVRLAE</sequence>
<dbReference type="Pfam" id="PF26200">
    <property type="entry name" value="Rcat_RNF216"/>
    <property type="match status" value="1"/>
</dbReference>
<dbReference type="Proteomes" id="UP001231189">
    <property type="component" value="Unassembled WGS sequence"/>
</dbReference>
<dbReference type="PANTHER" id="PTHR22770">
    <property type="entry name" value="UBIQUITIN CONJUGATING ENZYME 7 INTERACTING PROTEIN-RELATED"/>
    <property type="match status" value="1"/>
</dbReference>
<protein>
    <recommendedName>
        <fullName evidence="8">RING-type domain-containing protein</fullName>
    </recommendedName>
</protein>
<evidence type="ECO:0000256" key="2">
    <source>
        <dbReference type="ARBA" id="ARBA00022723"/>
    </source>
</evidence>
<accession>A0AAD8TP18</accession>
<organism evidence="6 7">
    <name type="scientific">Lolium multiflorum</name>
    <name type="common">Italian ryegrass</name>
    <name type="synonym">Lolium perenne subsp. multiflorum</name>
    <dbReference type="NCBI Taxonomy" id="4521"/>
    <lineage>
        <taxon>Eukaryota</taxon>
        <taxon>Viridiplantae</taxon>
        <taxon>Streptophyta</taxon>
        <taxon>Embryophyta</taxon>
        <taxon>Tracheophyta</taxon>
        <taxon>Spermatophyta</taxon>
        <taxon>Magnoliopsida</taxon>
        <taxon>Liliopsida</taxon>
        <taxon>Poales</taxon>
        <taxon>Poaceae</taxon>
        <taxon>BOP clade</taxon>
        <taxon>Pooideae</taxon>
        <taxon>Poodae</taxon>
        <taxon>Poeae</taxon>
        <taxon>Poeae Chloroplast Group 2 (Poeae type)</taxon>
        <taxon>Loliodinae</taxon>
        <taxon>Loliinae</taxon>
        <taxon>Lolium</taxon>
    </lineage>
</organism>
<evidence type="ECO:0000256" key="1">
    <source>
        <dbReference type="ARBA" id="ARBA00004906"/>
    </source>
</evidence>
<evidence type="ECO:0000313" key="6">
    <source>
        <dbReference type="EMBL" id="KAK1685118.1"/>
    </source>
</evidence>
<dbReference type="AlphaFoldDB" id="A0AAD8TP18"/>
<name>A0AAD8TP18_LOLMU</name>
<dbReference type="EMBL" id="JAUUTY010000002">
    <property type="protein sequence ID" value="KAK1685118.1"/>
    <property type="molecule type" value="Genomic_DNA"/>
</dbReference>
<gene>
    <name evidence="6" type="ORF">QYE76_045966</name>
</gene>
<dbReference type="Gene3D" id="1.20.120.1750">
    <property type="match status" value="1"/>
</dbReference>
<evidence type="ECO:0000313" key="7">
    <source>
        <dbReference type="Proteomes" id="UP001231189"/>
    </source>
</evidence>
<keyword evidence="4" id="KW-0833">Ubl conjugation pathway</keyword>
<comment type="caution">
    <text evidence="6">The sequence shown here is derived from an EMBL/GenBank/DDBJ whole genome shotgun (WGS) entry which is preliminary data.</text>
</comment>
<dbReference type="SUPFAM" id="SSF57850">
    <property type="entry name" value="RING/U-box"/>
    <property type="match status" value="2"/>
</dbReference>